<feature type="transmembrane region" description="Helical" evidence="6">
    <location>
        <begin position="184"/>
        <end position="208"/>
    </location>
</feature>
<comment type="similarity">
    <text evidence="5">Belongs to the OXA1/ALB3/YidC family.</text>
</comment>
<feature type="transmembrane region" description="Helical" evidence="6">
    <location>
        <begin position="228"/>
        <end position="250"/>
    </location>
</feature>
<dbReference type="GO" id="GO:0005886">
    <property type="term" value="C:plasma membrane"/>
    <property type="evidence" value="ECO:0007669"/>
    <property type="project" value="TreeGrafter"/>
</dbReference>
<dbReference type="GO" id="GO:0051205">
    <property type="term" value="P:protein insertion into membrane"/>
    <property type="evidence" value="ECO:0007669"/>
    <property type="project" value="TreeGrafter"/>
</dbReference>
<dbReference type="OrthoDB" id="354737at2"/>
<feature type="transmembrane region" description="Helical" evidence="6">
    <location>
        <begin position="436"/>
        <end position="455"/>
    </location>
</feature>
<evidence type="ECO:0000259" key="8">
    <source>
        <dbReference type="Pfam" id="PF02096"/>
    </source>
</evidence>
<keyword evidence="4 6" id="KW-0472">Membrane</keyword>
<gene>
    <name evidence="9" type="ORF">SAMN02745152_01508</name>
</gene>
<protein>
    <submittedName>
        <fullName evidence="9">Membrane protein insertase, YidC/Oxa1 family, C-terminal domain-containing protein</fullName>
    </submittedName>
</protein>
<dbReference type="AlphaFoldDB" id="A0A1T4PAR9"/>
<dbReference type="EMBL" id="FUXC01000008">
    <property type="protein sequence ID" value="SJZ88614.1"/>
    <property type="molecule type" value="Genomic_DNA"/>
</dbReference>
<dbReference type="InterPro" id="IPR000917">
    <property type="entry name" value="Sulfatase_N"/>
</dbReference>
<evidence type="ECO:0000259" key="7">
    <source>
        <dbReference type="Pfam" id="PF00884"/>
    </source>
</evidence>
<feature type="transmembrane region" description="Helical" evidence="6">
    <location>
        <begin position="144"/>
        <end position="164"/>
    </location>
</feature>
<dbReference type="Proteomes" id="UP000190395">
    <property type="component" value="Unassembled WGS sequence"/>
</dbReference>
<feature type="domain" description="Membrane insertase YidC/Oxa/ALB C-terminal" evidence="8">
    <location>
        <begin position="33"/>
        <end position="221"/>
    </location>
</feature>
<evidence type="ECO:0000256" key="5">
    <source>
        <dbReference type="RuleBase" id="RU003945"/>
    </source>
</evidence>
<reference evidence="9 10" key="1">
    <citation type="submission" date="2017-02" db="EMBL/GenBank/DDBJ databases">
        <authorList>
            <person name="Peterson S.W."/>
        </authorList>
    </citation>
    <scope>NUCLEOTIDE SEQUENCE [LARGE SCALE GENOMIC DNA]</scope>
    <source>
        <strain evidence="9 10">ATCC BAA-909</strain>
    </source>
</reference>
<evidence type="ECO:0000256" key="6">
    <source>
        <dbReference type="SAM" id="Phobius"/>
    </source>
</evidence>
<dbReference type="PANTHER" id="PTHR12428">
    <property type="entry name" value="OXA1"/>
    <property type="match status" value="1"/>
</dbReference>
<dbReference type="GO" id="GO:0032977">
    <property type="term" value="F:membrane insertase activity"/>
    <property type="evidence" value="ECO:0007669"/>
    <property type="project" value="InterPro"/>
</dbReference>
<sequence>MVLDLFFNLLIYPLKQVIEFSFSLFFHVFKNPGAAILGVSLAVTILCLPLYIVAEKWTDFERDIQKKLEPGVKRIKKFFKGDEQYMILTTFYRQNHYHPIMALRSSFSLLIQIPFFLAAYSYLSHLSILQGHSFFILKDLGKSDALFTIGSFTVNVLPVLMTLINCASGFVYTKGHSLREKLQVYIMAALFLVVLYDSPSGLVLYWTLNQVFSLTKNIFMKLKNPLKVFFCCVAAAILFCDFYLIFMHPGSFKRRILMAVVISFVLLAPIFVKAVSRLIDRVLFPLLNDSKSRGILFFSSAIGLFLLTGLFIPSSIISSSVIEFFNIDNLGSPVCFVRNTLVQSCGLFLVWPTFLYFLFNKRIQTAFSGLSFALFAGALINTFIFVGHYGTLTRMLTFSENIAGRVPYSVIIVNLVAIAVLIIAAAFAIKYKFSGILQVISGICCISLFAAGIFYTKSIKADYEKIASTYSPENAEEVKPVLHLSKDKQNVVLFMLDRSESAYLSSILEEDPSLKDIFTGFTYYPNTISYGGHTIIGAPPLFGSYEYTPEEFNKRSDVSKLTKNNEALKVLPKIFGEELGYNVTITDTSWANYQWIPDMSIFQGMKNVTPLSLEHTYTGLWMDLNKDKIRPNLVSSSIRRNMLWVCFFRISPAIFRDAIYDDSKWWSTDEESGDIQEFIDYYSALYFLPQLTDFESDKPAFLNITNDSTHSGFELNPPDYVPATKITGKGVGKYAKLSGYSANVASFKLIGKWIELLKQNGVYDNTKIIIAADHGIGQRKIVQDLYNGTLEDGFIMDHLNPMLLVKDFGAEGKIKTDTSFMTNADVPLLLLRGLVENPVNPFTGKQMNDSIKKEKGAVVTTNSTWSPDQHSSNTFSIKDDEWYTVKDNIFDIANWKKGK</sequence>
<evidence type="ECO:0000313" key="10">
    <source>
        <dbReference type="Proteomes" id="UP000190395"/>
    </source>
</evidence>
<dbReference type="STRING" id="225004.SAMN02745152_01508"/>
<proteinExistence type="inferred from homology"/>
<feature type="transmembrane region" description="Helical" evidence="6">
    <location>
        <begin position="101"/>
        <end position="123"/>
    </location>
</feature>
<dbReference type="InterPro" id="IPR017850">
    <property type="entry name" value="Alkaline_phosphatase_core_sf"/>
</dbReference>
<evidence type="ECO:0000256" key="2">
    <source>
        <dbReference type="ARBA" id="ARBA00022692"/>
    </source>
</evidence>
<keyword evidence="3 6" id="KW-1133">Transmembrane helix</keyword>
<dbReference type="SUPFAM" id="SSF53649">
    <property type="entry name" value="Alkaline phosphatase-like"/>
    <property type="match status" value="1"/>
</dbReference>
<dbReference type="Pfam" id="PF00884">
    <property type="entry name" value="Sulfatase"/>
    <property type="match status" value="1"/>
</dbReference>
<evidence type="ECO:0000256" key="4">
    <source>
        <dbReference type="ARBA" id="ARBA00023136"/>
    </source>
</evidence>
<feature type="transmembrane region" description="Helical" evidence="6">
    <location>
        <begin position="256"/>
        <end position="275"/>
    </location>
</feature>
<keyword evidence="2 5" id="KW-0812">Transmembrane</keyword>
<dbReference type="Gene3D" id="3.40.720.10">
    <property type="entry name" value="Alkaline Phosphatase, subunit A"/>
    <property type="match status" value="1"/>
</dbReference>
<dbReference type="RefSeq" id="WP_078931242.1">
    <property type="nucleotide sequence ID" value="NZ_FUXC01000008.1"/>
</dbReference>
<dbReference type="InterPro" id="IPR001708">
    <property type="entry name" value="YidC/ALB3/OXA1/COX18"/>
</dbReference>
<comment type="subcellular location">
    <subcellularLocation>
        <location evidence="1 5">Membrane</location>
        <topology evidence="1 5">Multi-pass membrane protein</topology>
    </subcellularLocation>
</comment>
<feature type="domain" description="Sulfatase N-terminal" evidence="7">
    <location>
        <begin position="490"/>
        <end position="778"/>
    </location>
</feature>
<dbReference type="PANTHER" id="PTHR12428:SF65">
    <property type="entry name" value="CYTOCHROME C OXIDASE ASSEMBLY PROTEIN COX18, MITOCHONDRIAL"/>
    <property type="match status" value="1"/>
</dbReference>
<evidence type="ECO:0000256" key="3">
    <source>
        <dbReference type="ARBA" id="ARBA00022989"/>
    </source>
</evidence>
<feature type="transmembrane region" description="Helical" evidence="6">
    <location>
        <begin position="406"/>
        <end position="429"/>
    </location>
</feature>
<accession>A0A1T4PAR9</accession>
<feature type="transmembrane region" description="Helical" evidence="6">
    <location>
        <begin position="33"/>
        <end position="54"/>
    </location>
</feature>
<feature type="transmembrane region" description="Helical" evidence="6">
    <location>
        <begin position="366"/>
        <end position="386"/>
    </location>
</feature>
<evidence type="ECO:0000313" key="9">
    <source>
        <dbReference type="EMBL" id="SJZ88614.1"/>
    </source>
</evidence>
<name>A0A1T4PAR9_9SPIR</name>
<evidence type="ECO:0000256" key="1">
    <source>
        <dbReference type="ARBA" id="ARBA00004141"/>
    </source>
</evidence>
<dbReference type="Pfam" id="PF02096">
    <property type="entry name" value="60KD_IMP"/>
    <property type="match status" value="1"/>
</dbReference>
<feature type="transmembrane region" description="Helical" evidence="6">
    <location>
        <begin position="295"/>
        <end position="321"/>
    </location>
</feature>
<dbReference type="InterPro" id="IPR028055">
    <property type="entry name" value="YidC/Oxa/ALB_C"/>
</dbReference>
<organism evidence="9 10">
    <name type="scientific">Treponema berlinense</name>
    <dbReference type="NCBI Taxonomy" id="225004"/>
    <lineage>
        <taxon>Bacteria</taxon>
        <taxon>Pseudomonadati</taxon>
        <taxon>Spirochaetota</taxon>
        <taxon>Spirochaetia</taxon>
        <taxon>Spirochaetales</taxon>
        <taxon>Treponemataceae</taxon>
        <taxon>Treponema</taxon>
    </lineage>
</organism>
<keyword evidence="10" id="KW-1185">Reference proteome</keyword>
<dbReference type="GeneID" id="303367740"/>